<keyword evidence="2 7" id="KW-0812">Transmembrane</keyword>
<evidence type="ECO:0000256" key="6">
    <source>
        <dbReference type="SAM" id="Coils"/>
    </source>
</evidence>
<feature type="transmembrane region" description="Helical" evidence="7">
    <location>
        <begin position="138"/>
        <end position="156"/>
    </location>
</feature>
<dbReference type="GO" id="GO:0005789">
    <property type="term" value="C:endoplasmic reticulum membrane"/>
    <property type="evidence" value="ECO:0007669"/>
    <property type="project" value="UniProtKB-SubCell"/>
</dbReference>
<reference evidence="8" key="1">
    <citation type="submission" date="2021-02" db="EMBL/GenBank/DDBJ databases">
        <authorList>
            <person name="Nowell W R."/>
        </authorList>
    </citation>
    <scope>NUCLEOTIDE SEQUENCE</scope>
    <source>
        <strain evidence="8">Ploen Becks lab</strain>
    </source>
</reference>
<dbReference type="PANTHER" id="PTHR31394">
    <property type="entry name" value="TRANSMEMBRANE PROTEIN 199"/>
    <property type="match status" value="1"/>
</dbReference>
<protein>
    <recommendedName>
        <fullName evidence="10">Transmembrane protein</fullName>
    </recommendedName>
</protein>
<feature type="non-terminal residue" evidence="8">
    <location>
        <position position="1"/>
    </location>
</feature>
<dbReference type="EMBL" id="CAJNOC010001022">
    <property type="protein sequence ID" value="CAF0827414.1"/>
    <property type="molecule type" value="Genomic_DNA"/>
</dbReference>
<dbReference type="Proteomes" id="UP000663879">
    <property type="component" value="Unassembled WGS sequence"/>
</dbReference>
<evidence type="ECO:0000256" key="3">
    <source>
        <dbReference type="ARBA" id="ARBA00022824"/>
    </source>
</evidence>
<dbReference type="InterPro" id="IPR021013">
    <property type="entry name" value="ATPase_Vma12"/>
</dbReference>
<gene>
    <name evidence="8" type="ORF">OXX778_LOCUS7790</name>
</gene>
<evidence type="ECO:0000256" key="5">
    <source>
        <dbReference type="ARBA" id="ARBA00023136"/>
    </source>
</evidence>
<evidence type="ECO:0000256" key="4">
    <source>
        <dbReference type="ARBA" id="ARBA00022989"/>
    </source>
</evidence>
<keyword evidence="5 7" id="KW-0472">Membrane</keyword>
<keyword evidence="6" id="KW-0175">Coiled coil</keyword>
<proteinExistence type="predicted"/>
<comment type="subcellular location">
    <subcellularLocation>
        <location evidence="1">Endoplasmic reticulum membrane</location>
        <topology evidence="1">Multi-pass membrane protein</topology>
    </subcellularLocation>
</comment>
<evidence type="ECO:0008006" key="10">
    <source>
        <dbReference type="Google" id="ProtNLM"/>
    </source>
</evidence>
<accession>A0A813UIC7</accession>
<evidence type="ECO:0000256" key="1">
    <source>
        <dbReference type="ARBA" id="ARBA00004477"/>
    </source>
</evidence>
<dbReference type="Pfam" id="PF11712">
    <property type="entry name" value="Vma12"/>
    <property type="match status" value="1"/>
</dbReference>
<feature type="coiled-coil region" evidence="6">
    <location>
        <begin position="80"/>
        <end position="107"/>
    </location>
</feature>
<evidence type="ECO:0000313" key="8">
    <source>
        <dbReference type="EMBL" id="CAF0827414.1"/>
    </source>
</evidence>
<keyword evidence="9" id="KW-1185">Reference proteome</keyword>
<keyword evidence="4 7" id="KW-1133">Transmembrane helix</keyword>
<keyword evidence="3" id="KW-0256">Endoplasmic reticulum</keyword>
<dbReference type="GO" id="GO:0070072">
    <property type="term" value="P:vacuolar proton-transporting V-type ATPase complex assembly"/>
    <property type="evidence" value="ECO:0007669"/>
    <property type="project" value="InterPro"/>
</dbReference>
<sequence>MSPNISRILKNNDVLKKRLSDCLENLKSEQDSIKDLKKELENDYLSMDLLVRIKKLSNKYLDKKIYVNDLIKDVNLYLPKLEQFEKNEEHEQKMKILKAQLEEEEYQRMVRNVDVGFAKKNTNSVGLFTDFKTTSGQLTSIFNVIVVIGASFFFGYKATELTMEQPDPAK</sequence>
<evidence type="ECO:0000256" key="2">
    <source>
        <dbReference type="ARBA" id="ARBA00022692"/>
    </source>
</evidence>
<dbReference type="AlphaFoldDB" id="A0A813UIC7"/>
<evidence type="ECO:0000313" key="9">
    <source>
        <dbReference type="Proteomes" id="UP000663879"/>
    </source>
</evidence>
<dbReference type="PANTHER" id="PTHR31394:SF1">
    <property type="entry name" value="TRANSMEMBRANE PROTEIN 199"/>
    <property type="match status" value="1"/>
</dbReference>
<organism evidence="8 9">
    <name type="scientific">Brachionus calyciflorus</name>
    <dbReference type="NCBI Taxonomy" id="104777"/>
    <lineage>
        <taxon>Eukaryota</taxon>
        <taxon>Metazoa</taxon>
        <taxon>Spiralia</taxon>
        <taxon>Gnathifera</taxon>
        <taxon>Rotifera</taxon>
        <taxon>Eurotatoria</taxon>
        <taxon>Monogononta</taxon>
        <taxon>Pseudotrocha</taxon>
        <taxon>Ploima</taxon>
        <taxon>Brachionidae</taxon>
        <taxon>Brachionus</taxon>
    </lineage>
</organism>
<comment type="caution">
    <text evidence="8">The sequence shown here is derived from an EMBL/GenBank/DDBJ whole genome shotgun (WGS) entry which is preliminary data.</text>
</comment>
<evidence type="ECO:0000256" key="7">
    <source>
        <dbReference type="SAM" id="Phobius"/>
    </source>
</evidence>
<dbReference type="OrthoDB" id="6514492at2759"/>
<name>A0A813UIC7_9BILA</name>